<evidence type="ECO:0000313" key="3">
    <source>
        <dbReference type="Proteomes" id="UP001194468"/>
    </source>
</evidence>
<comment type="caution">
    <text evidence="2">The sequence shown here is derived from an EMBL/GenBank/DDBJ whole genome shotgun (WGS) entry which is preliminary data.</text>
</comment>
<protein>
    <submittedName>
        <fullName evidence="2">Uncharacterized protein</fullName>
    </submittedName>
</protein>
<evidence type="ECO:0000313" key="2">
    <source>
        <dbReference type="EMBL" id="KAF8415352.1"/>
    </source>
</evidence>
<gene>
    <name evidence="2" type="ORF">L210DRAFT_3431834</name>
</gene>
<reference evidence="2" key="1">
    <citation type="submission" date="2019-10" db="EMBL/GenBank/DDBJ databases">
        <authorList>
            <consortium name="DOE Joint Genome Institute"/>
            <person name="Kuo A."/>
            <person name="Miyauchi S."/>
            <person name="Kiss E."/>
            <person name="Drula E."/>
            <person name="Kohler A."/>
            <person name="Sanchez-Garcia M."/>
            <person name="Andreopoulos B."/>
            <person name="Barry K.W."/>
            <person name="Bonito G."/>
            <person name="Buee M."/>
            <person name="Carver A."/>
            <person name="Chen C."/>
            <person name="Cichocki N."/>
            <person name="Clum A."/>
            <person name="Culley D."/>
            <person name="Crous P.W."/>
            <person name="Fauchery L."/>
            <person name="Girlanda M."/>
            <person name="Hayes R."/>
            <person name="Keri Z."/>
            <person name="LaButti K."/>
            <person name="Lipzen A."/>
            <person name="Lombard V."/>
            <person name="Magnuson J."/>
            <person name="Maillard F."/>
            <person name="Morin E."/>
            <person name="Murat C."/>
            <person name="Nolan M."/>
            <person name="Ohm R."/>
            <person name="Pangilinan J."/>
            <person name="Pereira M."/>
            <person name="Perotto S."/>
            <person name="Peter M."/>
            <person name="Riley R."/>
            <person name="Sitrit Y."/>
            <person name="Stielow B."/>
            <person name="Szollosi G."/>
            <person name="Zifcakova L."/>
            <person name="Stursova M."/>
            <person name="Spatafora J.W."/>
            <person name="Tedersoo L."/>
            <person name="Vaario L.-M."/>
            <person name="Yamada A."/>
            <person name="Yan M."/>
            <person name="Wang P."/>
            <person name="Xu J."/>
            <person name="Bruns T."/>
            <person name="Baldrian P."/>
            <person name="Vilgalys R."/>
            <person name="Henrissat B."/>
            <person name="Grigoriev I.V."/>
            <person name="Hibbett D."/>
            <person name="Nagy L.G."/>
            <person name="Martin F.M."/>
        </authorList>
    </citation>
    <scope>NUCLEOTIDE SEQUENCE</scope>
    <source>
        <strain evidence="2">BED1</strain>
    </source>
</reference>
<feature type="compositionally biased region" description="Basic and acidic residues" evidence="1">
    <location>
        <begin position="348"/>
        <end position="358"/>
    </location>
</feature>
<proteinExistence type="predicted"/>
<dbReference type="Proteomes" id="UP001194468">
    <property type="component" value="Unassembled WGS sequence"/>
</dbReference>
<dbReference type="EMBL" id="WHUW01000339">
    <property type="protein sequence ID" value="KAF8415352.1"/>
    <property type="molecule type" value="Genomic_DNA"/>
</dbReference>
<sequence>MVAQPRVQPLRLPRPTAVLDKDARKELRLVRQEKNDKYQADLTDAVQEIDKMTKTLASQHHKSIRQVEGSLIYGQASFCRRREKVSPWNAFCWKKRQSSRAADNPNGGKTVLHDLVTGSKEEYHTLTADEKENLVAEYSEFRADKMVRKRVSVSSKINDATHTLQAVESELDNLKARTGVEAILYASRGTTDLPLRGLAFATGGVKDFMASVMGVDKIDLVSKMEGFAIQGMRGAAKNHQERVSHLRGQIREIITRKLHEVTGDPSAKMQWKYYFRNVVMRHKVMIKGWPSTIPFANLSDMSSSYSQLEMLLRKWESGAISWEVVSDEELETLREERNIQIEAGEIEDPSRRPRADKGTKRKRD</sequence>
<evidence type="ECO:0000256" key="1">
    <source>
        <dbReference type="SAM" id="MobiDB-lite"/>
    </source>
</evidence>
<accession>A0AAD4BB76</accession>
<keyword evidence="3" id="KW-1185">Reference proteome</keyword>
<dbReference type="AlphaFoldDB" id="A0AAD4BB76"/>
<reference evidence="2" key="2">
    <citation type="journal article" date="2020" name="Nat. Commun.">
        <title>Large-scale genome sequencing of mycorrhizal fungi provides insights into the early evolution of symbiotic traits.</title>
        <authorList>
            <person name="Miyauchi S."/>
            <person name="Kiss E."/>
            <person name="Kuo A."/>
            <person name="Drula E."/>
            <person name="Kohler A."/>
            <person name="Sanchez-Garcia M."/>
            <person name="Morin E."/>
            <person name="Andreopoulos B."/>
            <person name="Barry K.W."/>
            <person name="Bonito G."/>
            <person name="Buee M."/>
            <person name="Carver A."/>
            <person name="Chen C."/>
            <person name="Cichocki N."/>
            <person name="Clum A."/>
            <person name="Culley D."/>
            <person name="Crous P.W."/>
            <person name="Fauchery L."/>
            <person name="Girlanda M."/>
            <person name="Hayes R.D."/>
            <person name="Keri Z."/>
            <person name="LaButti K."/>
            <person name="Lipzen A."/>
            <person name="Lombard V."/>
            <person name="Magnuson J."/>
            <person name="Maillard F."/>
            <person name="Murat C."/>
            <person name="Nolan M."/>
            <person name="Ohm R.A."/>
            <person name="Pangilinan J."/>
            <person name="Pereira M.F."/>
            <person name="Perotto S."/>
            <person name="Peter M."/>
            <person name="Pfister S."/>
            <person name="Riley R."/>
            <person name="Sitrit Y."/>
            <person name="Stielow J.B."/>
            <person name="Szollosi G."/>
            <person name="Zifcakova L."/>
            <person name="Stursova M."/>
            <person name="Spatafora J.W."/>
            <person name="Tedersoo L."/>
            <person name="Vaario L.M."/>
            <person name="Yamada A."/>
            <person name="Yan M."/>
            <person name="Wang P."/>
            <person name="Xu J."/>
            <person name="Bruns T."/>
            <person name="Baldrian P."/>
            <person name="Vilgalys R."/>
            <person name="Dunand C."/>
            <person name="Henrissat B."/>
            <person name="Grigoriev I.V."/>
            <person name="Hibbett D."/>
            <person name="Nagy L.G."/>
            <person name="Martin F.M."/>
        </authorList>
    </citation>
    <scope>NUCLEOTIDE SEQUENCE</scope>
    <source>
        <strain evidence="2">BED1</strain>
    </source>
</reference>
<name>A0AAD4BB76_BOLED</name>
<organism evidence="2 3">
    <name type="scientific">Boletus edulis BED1</name>
    <dbReference type="NCBI Taxonomy" id="1328754"/>
    <lineage>
        <taxon>Eukaryota</taxon>
        <taxon>Fungi</taxon>
        <taxon>Dikarya</taxon>
        <taxon>Basidiomycota</taxon>
        <taxon>Agaricomycotina</taxon>
        <taxon>Agaricomycetes</taxon>
        <taxon>Agaricomycetidae</taxon>
        <taxon>Boletales</taxon>
        <taxon>Boletineae</taxon>
        <taxon>Boletaceae</taxon>
        <taxon>Boletoideae</taxon>
        <taxon>Boletus</taxon>
    </lineage>
</organism>
<feature type="region of interest" description="Disordered" evidence="1">
    <location>
        <begin position="340"/>
        <end position="364"/>
    </location>
</feature>
<feature type="non-terminal residue" evidence="2">
    <location>
        <position position="364"/>
    </location>
</feature>